<dbReference type="EMBL" id="RDQH01000343">
    <property type="protein sequence ID" value="RXH68095.1"/>
    <property type="molecule type" value="Genomic_DNA"/>
</dbReference>
<name>A0A498HF59_MALDO</name>
<keyword evidence="2" id="KW-1185">Reference proteome</keyword>
<dbReference type="AlphaFoldDB" id="A0A498HF59"/>
<accession>A0A498HF59</accession>
<gene>
    <name evidence="1" type="ORF">DVH24_028242</name>
</gene>
<organism evidence="1 2">
    <name type="scientific">Malus domestica</name>
    <name type="common">Apple</name>
    <name type="synonym">Pyrus malus</name>
    <dbReference type="NCBI Taxonomy" id="3750"/>
    <lineage>
        <taxon>Eukaryota</taxon>
        <taxon>Viridiplantae</taxon>
        <taxon>Streptophyta</taxon>
        <taxon>Embryophyta</taxon>
        <taxon>Tracheophyta</taxon>
        <taxon>Spermatophyta</taxon>
        <taxon>Magnoliopsida</taxon>
        <taxon>eudicotyledons</taxon>
        <taxon>Gunneridae</taxon>
        <taxon>Pentapetalae</taxon>
        <taxon>rosids</taxon>
        <taxon>fabids</taxon>
        <taxon>Rosales</taxon>
        <taxon>Rosaceae</taxon>
        <taxon>Amygdaloideae</taxon>
        <taxon>Maleae</taxon>
        <taxon>Malus</taxon>
    </lineage>
</organism>
<evidence type="ECO:0000313" key="1">
    <source>
        <dbReference type="EMBL" id="RXH68095.1"/>
    </source>
</evidence>
<sequence length="76" mass="9009">MKQFDLLGLNVEKAYMVIALSMKYLFKVSICLTLSDLLHIRHDSVNYELLDPFRVLRQSNEEVRCSHKVYENYNVN</sequence>
<proteinExistence type="predicted"/>
<protein>
    <submittedName>
        <fullName evidence="1">Uncharacterized protein</fullName>
    </submittedName>
</protein>
<evidence type="ECO:0000313" key="2">
    <source>
        <dbReference type="Proteomes" id="UP000290289"/>
    </source>
</evidence>
<comment type="caution">
    <text evidence="1">The sequence shown here is derived from an EMBL/GenBank/DDBJ whole genome shotgun (WGS) entry which is preliminary data.</text>
</comment>
<reference evidence="1 2" key="1">
    <citation type="submission" date="2018-10" db="EMBL/GenBank/DDBJ databases">
        <title>A high-quality apple genome assembly.</title>
        <authorList>
            <person name="Hu J."/>
        </authorList>
    </citation>
    <scope>NUCLEOTIDE SEQUENCE [LARGE SCALE GENOMIC DNA]</scope>
    <source>
        <strain evidence="2">cv. HFTH1</strain>
        <tissue evidence="1">Young leaf</tissue>
    </source>
</reference>
<dbReference type="Proteomes" id="UP000290289">
    <property type="component" value="Chromosome 17"/>
</dbReference>